<dbReference type="PANTHER" id="PTHR22852:SF0">
    <property type="entry name" value="DENTICLELESS PROTEIN HOMOLOG"/>
    <property type="match status" value="1"/>
</dbReference>
<evidence type="ECO:0000313" key="6">
    <source>
        <dbReference type="Proteomes" id="UP000663852"/>
    </source>
</evidence>
<dbReference type="InterPro" id="IPR015943">
    <property type="entry name" value="WD40/YVTN_repeat-like_dom_sf"/>
</dbReference>
<comment type="similarity">
    <text evidence="3">Belongs to the WD repeat cdt2 family.</text>
</comment>
<dbReference type="GO" id="GO:0043161">
    <property type="term" value="P:proteasome-mediated ubiquitin-dependent protein catabolic process"/>
    <property type="evidence" value="ECO:0007669"/>
    <property type="project" value="TreeGrafter"/>
</dbReference>
<dbReference type="Proteomes" id="UP000663852">
    <property type="component" value="Unassembled WGS sequence"/>
</dbReference>
<reference evidence="5" key="1">
    <citation type="submission" date="2021-02" db="EMBL/GenBank/DDBJ databases">
        <authorList>
            <person name="Nowell W R."/>
        </authorList>
    </citation>
    <scope>NUCLEOTIDE SEQUENCE</scope>
</reference>
<protein>
    <submittedName>
        <fullName evidence="5">Uncharacterized protein</fullName>
    </submittedName>
</protein>
<dbReference type="InterPro" id="IPR051865">
    <property type="entry name" value="WD-repeat_CDT2_adapter"/>
</dbReference>
<keyword evidence="4" id="KW-0853">WD repeat</keyword>
<dbReference type="EMBL" id="CAJNOJ010000028">
    <property type="protein sequence ID" value="CAF0878448.1"/>
    <property type="molecule type" value="Genomic_DNA"/>
</dbReference>
<keyword evidence="2" id="KW-0833">Ubl conjugation pathway</keyword>
<accession>A0A813Y757</accession>
<comment type="pathway">
    <text evidence="1">Protein modification; protein ubiquitination.</text>
</comment>
<dbReference type="GO" id="GO:0030674">
    <property type="term" value="F:protein-macromolecule adaptor activity"/>
    <property type="evidence" value="ECO:0007669"/>
    <property type="project" value="TreeGrafter"/>
</dbReference>
<dbReference type="InterPro" id="IPR001680">
    <property type="entry name" value="WD40_rpt"/>
</dbReference>
<dbReference type="InterPro" id="IPR036322">
    <property type="entry name" value="WD40_repeat_dom_sf"/>
</dbReference>
<organism evidence="5 6">
    <name type="scientific">Adineta ricciae</name>
    <name type="common">Rotifer</name>
    <dbReference type="NCBI Taxonomy" id="249248"/>
    <lineage>
        <taxon>Eukaryota</taxon>
        <taxon>Metazoa</taxon>
        <taxon>Spiralia</taxon>
        <taxon>Gnathifera</taxon>
        <taxon>Rotifera</taxon>
        <taxon>Eurotatoria</taxon>
        <taxon>Bdelloidea</taxon>
        <taxon>Adinetida</taxon>
        <taxon>Adinetidae</taxon>
        <taxon>Adineta</taxon>
    </lineage>
</organism>
<dbReference type="Gene3D" id="2.130.10.10">
    <property type="entry name" value="YVTN repeat-like/Quinoprotein amine dehydrogenase"/>
    <property type="match status" value="2"/>
</dbReference>
<evidence type="ECO:0000313" key="5">
    <source>
        <dbReference type="EMBL" id="CAF0878448.1"/>
    </source>
</evidence>
<feature type="repeat" description="WD" evidence="4">
    <location>
        <begin position="168"/>
        <end position="202"/>
    </location>
</feature>
<evidence type="ECO:0000256" key="2">
    <source>
        <dbReference type="ARBA" id="ARBA00022786"/>
    </source>
</evidence>
<dbReference type="PROSITE" id="PS50082">
    <property type="entry name" value="WD_REPEATS_2"/>
    <property type="match status" value="2"/>
</dbReference>
<proteinExistence type="inferred from homology"/>
<feature type="repeat" description="WD" evidence="4">
    <location>
        <begin position="323"/>
        <end position="365"/>
    </location>
</feature>
<gene>
    <name evidence="5" type="ORF">EDS130_LOCUS8660</name>
</gene>
<evidence type="ECO:0000256" key="4">
    <source>
        <dbReference type="PROSITE-ProRule" id="PRU00221"/>
    </source>
</evidence>
<evidence type="ECO:0000256" key="3">
    <source>
        <dbReference type="ARBA" id="ARBA00038344"/>
    </source>
</evidence>
<name>A0A813Y757_ADIRI</name>
<dbReference type="GO" id="GO:0005634">
    <property type="term" value="C:nucleus"/>
    <property type="evidence" value="ECO:0007669"/>
    <property type="project" value="TreeGrafter"/>
</dbReference>
<dbReference type="SUPFAM" id="SSF50978">
    <property type="entry name" value="WD40 repeat-like"/>
    <property type="match status" value="1"/>
</dbReference>
<dbReference type="OrthoDB" id="2096344at2759"/>
<dbReference type="Pfam" id="PF00400">
    <property type="entry name" value="WD40"/>
    <property type="match status" value="4"/>
</dbReference>
<dbReference type="SMART" id="SM00320">
    <property type="entry name" value="WD40"/>
    <property type="match status" value="7"/>
</dbReference>
<dbReference type="AlphaFoldDB" id="A0A813Y757"/>
<comment type="caution">
    <text evidence="5">The sequence shown here is derived from an EMBL/GenBank/DDBJ whole genome shotgun (WGS) entry which is preliminary data.</text>
</comment>
<sequence>MNYRKLKVQEVGTDTYIDYEANYQRVPCACAYHPSHDVCAVSYDNGKIRLYSTYNDTLELIKEFTCHSQCIFAIAWISDRLLCATSGDQTTVIYDIETGAEIDLLRGHTMSVRSVSKLHYSTYVLATGGRDSIINIYDRRYTKKQGALYPISSIVCAHISSTALQKSARKDTRSVTAVEFQDEHNLYSCACADSALKVWDLRYTYSRLNINHMPKPKRMFCVPIDDVKLINRLAGFSDMKMDSNRTTLFANCTNSKIYQFDLHESAYSTTTTPKISSYNGHRVGSFNIKIAISPHDQLLLTGSSDFNSYLYRINQPSIEPMKIEHNFEEVTAVAYHPTNPFSFITCSDDFQVRLWSLSVDNEMSTSTCSSSSKNLSQNIVTLLRHRQYGFATRKALLSSVFHTVSPLVRSLSTISRRKSSLSNLPVCKTKSIGSRKRTVSENDENRRDYTDEQTCKRLCRSSEWIFGDSQLTLFKSISTIDNRTSIITEQPPTYLLSKSEEYLSNNTNRRYSSDKQQTLDTLSTLVLSQ</sequence>
<dbReference type="PANTHER" id="PTHR22852">
    <property type="entry name" value="LETHAL 2 DENTICLELESS PROTEIN RETINOIC ACID-REGULATED NUCLEAR MATRIX-ASSOCIATED PROTEIN"/>
    <property type="match status" value="1"/>
</dbReference>
<evidence type="ECO:0000256" key="1">
    <source>
        <dbReference type="ARBA" id="ARBA00004906"/>
    </source>
</evidence>